<keyword evidence="1" id="KW-0812">Transmembrane</keyword>
<feature type="transmembrane region" description="Helical" evidence="1">
    <location>
        <begin position="7"/>
        <end position="27"/>
    </location>
</feature>
<evidence type="ECO:0000256" key="1">
    <source>
        <dbReference type="SAM" id="Phobius"/>
    </source>
</evidence>
<organism evidence="2 3">
    <name type="scientific">Perspicuibacillus lycopersici</name>
    <dbReference type="NCBI Taxonomy" id="1325689"/>
    <lineage>
        <taxon>Bacteria</taxon>
        <taxon>Bacillati</taxon>
        <taxon>Bacillota</taxon>
        <taxon>Bacilli</taxon>
        <taxon>Bacillales</taxon>
        <taxon>Bacillaceae</taxon>
        <taxon>Perspicuibacillus</taxon>
    </lineage>
</organism>
<protein>
    <recommendedName>
        <fullName evidence="4">DUF2178 domain-containing protein</fullName>
    </recommendedName>
</protein>
<keyword evidence="3" id="KW-1185">Reference proteome</keyword>
<sequence>MKLRNRTVYYAIIVIVGALLFVLSEIVGEIDSFWGGLGLASFIFATLRLLQILRWKTNKNYAEKRNITIHDERNIYISKEARSKAFNYSVIIEAIIIIIFTALNMTDYTMVLSCLFVGQLLIYYVLYFILRKLA</sequence>
<name>A0AAE3IQN9_9BACI</name>
<dbReference type="Proteomes" id="UP001209318">
    <property type="component" value="Unassembled WGS sequence"/>
</dbReference>
<dbReference type="RefSeq" id="WP_263071836.1">
    <property type="nucleotide sequence ID" value="NZ_JAOUSF010000001.1"/>
</dbReference>
<evidence type="ECO:0000313" key="2">
    <source>
        <dbReference type="EMBL" id="MCU9612652.1"/>
    </source>
</evidence>
<keyword evidence="1" id="KW-1133">Transmembrane helix</keyword>
<dbReference type="EMBL" id="JAOUSF010000001">
    <property type="protein sequence ID" value="MCU9612652.1"/>
    <property type="molecule type" value="Genomic_DNA"/>
</dbReference>
<comment type="caution">
    <text evidence="2">The sequence shown here is derived from an EMBL/GenBank/DDBJ whole genome shotgun (WGS) entry which is preliminary data.</text>
</comment>
<feature type="transmembrane region" description="Helical" evidence="1">
    <location>
        <begin position="109"/>
        <end position="130"/>
    </location>
</feature>
<keyword evidence="1" id="KW-0472">Membrane</keyword>
<reference evidence="2" key="1">
    <citation type="submission" date="2022-10" db="EMBL/GenBank/DDBJ databases">
        <title>Description of Fervidibacillus gen. nov. in the family Fervidibacillaceae fam. nov. with two species, Fervidibacillus albus sp. nov., and Fervidibacillus halotolerans sp. nov., isolated from tidal flat sediments.</title>
        <authorList>
            <person name="Kwon K.K."/>
            <person name="Yang S.-H."/>
        </authorList>
    </citation>
    <scope>NUCLEOTIDE SEQUENCE</scope>
    <source>
        <strain evidence="2">JCM 19140</strain>
    </source>
</reference>
<feature type="transmembrane region" description="Helical" evidence="1">
    <location>
        <begin position="33"/>
        <end position="50"/>
    </location>
</feature>
<accession>A0AAE3IQN9</accession>
<gene>
    <name evidence="2" type="ORF">OEV98_03615</name>
</gene>
<dbReference type="AlphaFoldDB" id="A0AAE3IQN9"/>
<evidence type="ECO:0008006" key="4">
    <source>
        <dbReference type="Google" id="ProtNLM"/>
    </source>
</evidence>
<feature type="transmembrane region" description="Helical" evidence="1">
    <location>
        <begin position="85"/>
        <end position="103"/>
    </location>
</feature>
<proteinExistence type="predicted"/>
<evidence type="ECO:0000313" key="3">
    <source>
        <dbReference type="Proteomes" id="UP001209318"/>
    </source>
</evidence>